<dbReference type="Proteomes" id="UP001163828">
    <property type="component" value="Unassembled WGS sequence"/>
</dbReference>
<protein>
    <recommendedName>
        <fullName evidence="2">Chromo domain-containing protein</fullName>
    </recommendedName>
</protein>
<sequence length="168" mass="19297">LHPVFHSSLLEPYSDPSEFHPHVDPLPFEIADASLNIQSIIDSRKTGQRYEYLIHWKDQPSSEDSWVSLSDIPDSFDELIDRFHRRHPRSSRPPNFILELRRSVPSHSISQNSDSTSVQYPVPSPVVRRPHSPPTIHQNLRSDYVPPAQTTTRSGRISKPARRLDPIV</sequence>
<evidence type="ECO:0000259" key="2">
    <source>
        <dbReference type="PROSITE" id="PS50013"/>
    </source>
</evidence>
<accession>A0ABQ8PXA8</accession>
<gene>
    <name evidence="3" type="ORF">F5050DRAFT_1582375</name>
</gene>
<feature type="non-terminal residue" evidence="3">
    <location>
        <position position="1"/>
    </location>
</feature>
<comment type="caution">
    <text evidence="3">The sequence shown here is derived from an EMBL/GenBank/DDBJ whole genome shotgun (WGS) entry which is preliminary data.</text>
</comment>
<organism evidence="3 4">
    <name type="scientific">Lentinula boryana</name>
    <dbReference type="NCBI Taxonomy" id="40481"/>
    <lineage>
        <taxon>Eukaryota</taxon>
        <taxon>Fungi</taxon>
        <taxon>Dikarya</taxon>
        <taxon>Basidiomycota</taxon>
        <taxon>Agaricomycotina</taxon>
        <taxon>Agaricomycetes</taxon>
        <taxon>Agaricomycetidae</taxon>
        <taxon>Agaricales</taxon>
        <taxon>Marasmiineae</taxon>
        <taxon>Omphalotaceae</taxon>
        <taxon>Lentinula</taxon>
    </lineage>
</organism>
<evidence type="ECO:0000313" key="3">
    <source>
        <dbReference type="EMBL" id="KAJ3990843.1"/>
    </source>
</evidence>
<dbReference type="Pfam" id="PF00385">
    <property type="entry name" value="Chromo"/>
    <property type="match status" value="1"/>
</dbReference>
<feature type="region of interest" description="Disordered" evidence="1">
    <location>
        <begin position="107"/>
        <end position="168"/>
    </location>
</feature>
<feature type="domain" description="Chromo" evidence="2">
    <location>
        <begin position="35"/>
        <end position="95"/>
    </location>
</feature>
<evidence type="ECO:0000313" key="4">
    <source>
        <dbReference type="Proteomes" id="UP001163828"/>
    </source>
</evidence>
<dbReference type="EMBL" id="MU791406">
    <property type="protein sequence ID" value="KAJ3990843.1"/>
    <property type="molecule type" value="Genomic_DNA"/>
</dbReference>
<evidence type="ECO:0000256" key="1">
    <source>
        <dbReference type="SAM" id="MobiDB-lite"/>
    </source>
</evidence>
<keyword evidence="4" id="KW-1185">Reference proteome</keyword>
<dbReference type="InterPro" id="IPR016197">
    <property type="entry name" value="Chromo-like_dom_sf"/>
</dbReference>
<reference evidence="3" key="1">
    <citation type="submission" date="2022-08" db="EMBL/GenBank/DDBJ databases">
        <authorList>
            <consortium name="DOE Joint Genome Institute"/>
            <person name="Min B."/>
            <person name="Riley R."/>
            <person name="Sierra-Patev S."/>
            <person name="Naranjo-Ortiz M."/>
            <person name="Looney B."/>
            <person name="Konkel Z."/>
            <person name="Slot J.C."/>
            <person name="Sakamoto Y."/>
            <person name="Steenwyk J.L."/>
            <person name="Rokas A."/>
            <person name="Carro J."/>
            <person name="Camarero S."/>
            <person name="Ferreira P."/>
            <person name="Molpeceres G."/>
            <person name="Ruiz-Duenas F.J."/>
            <person name="Serrano A."/>
            <person name="Henrissat B."/>
            <person name="Drula E."/>
            <person name="Hughes K.W."/>
            <person name="Mata J.L."/>
            <person name="Ishikawa N.K."/>
            <person name="Vargas-Isla R."/>
            <person name="Ushijima S."/>
            <person name="Smith C.A."/>
            <person name="Ahrendt S."/>
            <person name="Andreopoulos W."/>
            <person name="He G."/>
            <person name="Labutti K."/>
            <person name="Lipzen A."/>
            <person name="Ng V."/>
            <person name="Sandor L."/>
            <person name="Barry K."/>
            <person name="Martinez A.T."/>
            <person name="Xiao Y."/>
            <person name="Gibbons J.G."/>
            <person name="Terashima K."/>
            <person name="Hibbett D.S."/>
            <person name="Grigoriev I.V."/>
        </authorList>
    </citation>
    <scope>NUCLEOTIDE SEQUENCE</scope>
    <source>
        <strain evidence="3">TFB10827</strain>
    </source>
</reference>
<dbReference type="SMART" id="SM00298">
    <property type="entry name" value="CHROMO"/>
    <property type="match status" value="1"/>
</dbReference>
<dbReference type="InterPro" id="IPR000953">
    <property type="entry name" value="Chromo/chromo_shadow_dom"/>
</dbReference>
<dbReference type="InterPro" id="IPR023780">
    <property type="entry name" value="Chromo_domain"/>
</dbReference>
<dbReference type="CDD" id="cd00024">
    <property type="entry name" value="CD_CSD"/>
    <property type="match status" value="1"/>
</dbReference>
<proteinExistence type="predicted"/>
<dbReference type="PROSITE" id="PS50013">
    <property type="entry name" value="CHROMO_2"/>
    <property type="match status" value="1"/>
</dbReference>
<feature type="compositionally biased region" description="Polar residues" evidence="1">
    <location>
        <begin position="107"/>
        <end position="119"/>
    </location>
</feature>
<dbReference type="SUPFAM" id="SSF54160">
    <property type="entry name" value="Chromo domain-like"/>
    <property type="match status" value="1"/>
</dbReference>
<name>A0ABQ8PXA8_9AGAR</name>
<dbReference type="Gene3D" id="2.40.50.40">
    <property type="match status" value="1"/>
</dbReference>